<gene>
    <name evidence="3" type="ORF">QJS35_07450</name>
</gene>
<reference evidence="3 4" key="1">
    <citation type="journal article" date="2023" name="Genome Announc.">
        <title>Pan-Genome Analyses of the Genus Cohnella and Proposal of the Novel Species Cohnella silvisoli sp. nov., Isolated from Forest Soil.</title>
        <authorList>
            <person name="Wang C."/>
            <person name="Mao L."/>
            <person name="Bao G."/>
            <person name="Zhu H."/>
        </authorList>
    </citation>
    <scope>NUCLEOTIDE SEQUENCE [LARGE SCALE GENOMIC DNA]</scope>
    <source>
        <strain evidence="3 4">NL03-T5-1</strain>
    </source>
</reference>
<dbReference type="SUPFAM" id="SSF53850">
    <property type="entry name" value="Periplasmic binding protein-like II"/>
    <property type="match status" value="1"/>
</dbReference>
<comment type="caution">
    <text evidence="3">The sequence shown here is derived from an EMBL/GenBank/DDBJ whole genome shotgun (WGS) entry which is preliminary data.</text>
</comment>
<evidence type="ECO:0000256" key="1">
    <source>
        <dbReference type="SAM" id="MobiDB-lite"/>
    </source>
</evidence>
<dbReference type="InterPro" id="IPR050490">
    <property type="entry name" value="Bact_solute-bd_prot1"/>
</dbReference>
<dbReference type="Pfam" id="PF01547">
    <property type="entry name" value="SBP_bac_1"/>
    <property type="match status" value="1"/>
</dbReference>
<dbReference type="InterPro" id="IPR006059">
    <property type="entry name" value="SBP"/>
</dbReference>
<feature type="chain" id="PRO_5046238975" evidence="2">
    <location>
        <begin position="22"/>
        <end position="448"/>
    </location>
</feature>
<evidence type="ECO:0000313" key="3">
    <source>
        <dbReference type="EMBL" id="MEQ4482229.1"/>
    </source>
</evidence>
<evidence type="ECO:0000313" key="4">
    <source>
        <dbReference type="Proteomes" id="UP001493487"/>
    </source>
</evidence>
<dbReference type="EMBL" id="JASKHM010000003">
    <property type="protein sequence ID" value="MEQ4482229.1"/>
    <property type="molecule type" value="Genomic_DNA"/>
</dbReference>
<dbReference type="Proteomes" id="UP001493487">
    <property type="component" value="Unassembled WGS sequence"/>
</dbReference>
<accession>A0ABV1KQ90</accession>
<dbReference type="RefSeq" id="WP_232185107.1">
    <property type="nucleotide sequence ID" value="NZ_JAIOAP010000004.1"/>
</dbReference>
<proteinExistence type="predicted"/>
<dbReference type="Gene3D" id="3.40.190.10">
    <property type="entry name" value="Periplasmic binding protein-like II"/>
    <property type="match status" value="2"/>
</dbReference>
<organism evidence="3 4">
    <name type="scientific">Cohnella silvisoli</name>
    <dbReference type="NCBI Taxonomy" id="2873699"/>
    <lineage>
        <taxon>Bacteria</taxon>
        <taxon>Bacillati</taxon>
        <taxon>Bacillota</taxon>
        <taxon>Bacilli</taxon>
        <taxon>Bacillales</taxon>
        <taxon>Paenibacillaceae</taxon>
        <taxon>Cohnella</taxon>
    </lineage>
</organism>
<evidence type="ECO:0000256" key="2">
    <source>
        <dbReference type="SAM" id="SignalP"/>
    </source>
</evidence>
<keyword evidence="4" id="KW-1185">Reference proteome</keyword>
<feature type="signal peptide" evidence="2">
    <location>
        <begin position="1"/>
        <end position="21"/>
    </location>
</feature>
<dbReference type="PROSITE" id="PS51257">
    <property type="entry name" value="PROKAR_LIPOPROTEIN"/>
    <property type="match status" value="1"/>
</dbReference>
<keyword evidence="2" id="KW-0732">Signal</keyword>
<name>A0ABV1KQ90_9BACL</name>
<feature type="compositionally biased region" description="Polar residues" evidence="1">
    <location>
        <begin position="26"/>
        <end position="46"/>
    </location>
</feature>
<feature type="region of interest" description="Disordered" evidence="1">
    <location>
        <begin position="26"/>
        <end position="50"/>
    </location>
</feature>
<dbReference type="PANTHER" id="PTHR43649">
    <property type="entry name" value="ARABINOSE-BINDING PROTEIN-RELATED"/>
    <property type="match status" value="1"/>
</dbReference>
<sequence length="448" mass="48788">MTKKTLSLILISIVVMATVLAACGNSKDNSTTPAPSQSEGNQSTGSTDEKVTLRIMTRTAGTSPTVTAYQGLLKKFMEENPNITVVDESLNDEAAFNNKFKTGLATGNLPEIWMNYGGESFKEYAKNVALDLQPFLDADKKWSGDFLPLLGTWQYKDVPGTFGVPTEFYSVAVYYNKELFEKAGAEVPKTVEEIPALVEKFKAVGAVPMAMGEKENFRGGHLISNLALKKYGFQKTQDLISGTAKWNDADMVSLLTTMKEWQDAGVFGKNIVTMDGNSASTMFFEGKSAMYFEGVWALSQMAASPIADKIGVITFPGYKDKPDLKDNWFGGAGGYSVSKAATGAKQDAAIKLLKYMTSAEAFQYYLKETKGGVYPVKMEVDPATVDPITAQYMAALKTASDFKGEITEYSPITQLLDKTRNEIQGMFAGNSPQTTGDAIQKFVDSNTK</sequence>
<protein>
    <submittedName>
        <fullName evidence="3">Extracellular solute-binding protein</fullName>
    </submittedName>
</protein>